<accession>A0ABV1MTW4</accession>
<evidence type="ECO:0000313" key="2">
    <source>
        <dbReference type="EMBL" id="MEQ6355947.1"/>
    </source>
</evidence>
<dbReference type="InterPro" id="IPR018878">
    <property type="entry name" value="ORF6C_dom"/>
</dbReference>
<comment type="caution">
    <text evidence="2">The sequence shown here is derived from an EMBL/GenBank/DDBJ whole genome shotgun (WGS) entry which is preliminary data.</text>
</comment>
<evidence type="ECO:0000259" key="1">
    <source>
        <dbReference type="Pfam" id="PF10552"/>
    </source>
</evidence>
<protein>
    <submittedName>
        <fullName evidence="2">ORF6C domain-containing protein</fullName>
    </submittedName>
</protein>
<dbReference type="EMBL" id="JBEGDG010000010">
    <property type="protein sequence ID" value="MEQ6355947.1"/>
    <property type="molecule type" value="Genomic_DNA"/>
</dbReference>
<reference evidence="2 3" key="1">
    <citation type="submission" date="2024-06" db="EMBL/GenBank/DDBJ databases">
        <title>Lysinibacillus zambalefons sp. nov., a Novel Firmicute Isolated from the Poon Bato Zambales Hyperalkaline Spring.</title>
        <authorList>
            <person name="Aja J.A."/>
            <person name="Lazaro J.E.H."/>
            <person name="Llorin L.D."/>
            <person name="Lim K.R."/>
            <person name="Teodosio J."/>
            <person name="Dalisay D.S."/>
        </authorList>
    </citation>
    <scope>NUCLEOTIDE SEQUENCE [LARGE SCALE GENOMIC DNA]</scope>
    <source>
        <strain evidence="2 3">M3</strain>
    </source>
</reference>
<dbReference type="RefSeq" id="WP_349660458.1">
    <property type="nucleotide sequence ID" value="NZ_JBEGDG010000010.1"/>
</dbReference>
<keyword evidence="3" id="KW-1185">Reference proteome</keyword>
<gene>
    <name evidence="2" type="ORF">ABNX05_15055</name>
</gene>
<feature type="domain" description="ORF6C" evidence="1">
    <location>
        <begin position="4"/>
        <end position="69"/>
    </location>
</feature>
<proteinExistence type="predicted"/>
<sequence>MSVLQNGQCCRLRKAVGERVYTLTTEKGATTALFKAIYSAINERYNVDSYKSINPKDFHGALRFIDNWKG</sequence>
<organism evidence="2 3">
    <name type="scientific">Lysinibacillus zambalensis</name>
    <dbReference type="NCBI Taxonomy" id="3160866"/>
    <lineage>
        <taxon>Bacteria</taxon>
        <taxon>Bacillati</taxon>
        <taxon>Bacillota</taxon>
        <taxon>Bacilli</taxon>
        <taxon>Bacillales</taxon>
        <taxon>Bacillaceae</taxon>
        <taxon>Lysinibacillus</taxon>
    </lineage>
</organism>
<name>A0ABV1MTW4_9BACI</name>
<dbReference type="Pfam" id="PF10552">
    <property type="entry name" value="ORF6C"/>
    <property type="match status" value="1"/>
</dbReference>
<evidence type="ECO:0000313" key="3">
    <source>
        <dbReference type="Proteomes" id="UP001478862"/>
    </source>
</evidence>
<dbReference type="Proteomes" id="UP001478862">
    <property type="component" value="Unassembled WGS sequence"/>
</dbReference>